<dbReference type="Gene3D" id="3.30.428.10">
    <property type="entry name" value="HIT-like"/>
    <property type="match status" value="2"/>
</dbReference>
<dbReference type="Proteomes" id="UP000705867">
    <property type="component" value="Unassembled WGS sequence"/>
</dbReference>
<organism evidence="4 5">
    <name type="scientific">Candidatus Nitrobium versatile</name>
    <dbReference type="NCBI Taxonomy" id="2884831"/>
    <lineage>
        <taxon>Bacteria</taxon>
        <taxon>Pseudomonadati</taxon>
        <taxon>Nitrospirota</taxon>
        <taxon>Nitrospiria</taxon>
        <taxon>Nitrospirales</taxon>
        <taxon>Nitrospiraceae</taxon>
        <taxon>Candidatus Nitrobium</taxon>
    </lineage>
</organism>
<feature type="domain" description="Galactose-1-phosphate uridyl transferase C-terminal" evidence="3">
    <location>
        <begin position="188"/>
        <end position="305"/>
    </location>
</feature>
<evidence type="ECO:0000256" key="1">
    <source>
        <dbReference type="PIRSR" id="PIRSR000808-1"/>
    </source>
</evidence>
<dbReference type="PIRSF" id="PIRSF000808">
    <property type="entry name" value="GalT"/>
    <property type="match status" value="1"/>
</dbReference>
<keyword evidence="4" id="KW-0808">Transferase</keyword>
<dbReference type="PANTHER" id="PTHR42763">
    <property type="entry name" value="ADP-GLUCOSE PHOSPHORYLASE"/>
    <property type="match status" value="1"/>
</dbReference>
<dbReference type="AlphaFoldDB" id="A0A953J538"/>
<dbReference type="InterPro" id="IPR053177">
    <property type="entry name" value="ADP-glucose_phosphorylase"/>
</dbReference>
<reference evidence="4" key="2">
    <citation type="submission" date="2021-08" db="EMBL/GenBank/DDBJ databases">
        <authorList>
            <person name="Dalcin Martins P."/>
        </authorList>
    </citation>
    <scope>NUCLEOTIDE SEQUENCE</scope>
    <source>
        <strain evidence="4">MAG_39</strain>
    </source>
</reference>
<keyword evidence="4" id="KW-0548">Nucleotidyltransferase</keyword>
<proteinExistence type="predicted"/>
<evidence type="ECO:0000259" key="3">
    <source>
        <dbReference type="Pfam" id="PF02744"/>
    </source>
</evidence>
<dbReference type="GO" id="GO:0006012">
    <property type="term" value="P:galactose metabolic process"/>
    <property type="evidence" value="ECO:0007669"/>
    <property type="project" value="InterPro"/>
</dbReference>
<dbReference type="EMBL" id="JAIOIV010000045">
    <property type="protein sequence ID" value="MBZ0155783.1"/>
    <property type="molecule type" value="Genomic_DNA"/>
</dbReference>
<dbReference type="GO" id="GO:0008108">
    <property type="term" value="F:UDP-glucose:hexose-1-phosphate uridylyltransferase activity"/>
    <property type="evidence" value="ECO:0007669"/>
    <property type="project" value="InterPro"/>
</dbReference>
<dbReference type="SUPFAM" id="SSF54197">
    <property type="entry name" value="HIT-like"/>
    <property type="match status" value="2"/>
</dbReference>
<dbReference type="InterPro" id="IPR005850">
    <property type="entry name" value="GalP_Utransf_C"/>
</dbReference>
<name>A0A953J538_9BACT</name>
<protein>
    <submittedName>
        <fullName evidence="4">Galactose-1-phosphate uridylyltransferase</fullName>
    </submittedName>
</protein>
<dbReference type="InterPro" id="IPR036265">
    <property type="entry name" value="HIT-like_sf"/>
</dbReference>
<dbReference type="InterPro" id="IPR001937">
    <property type="entry name" value="GalP_UDPtransf1"/>
</dbReference>
<feature type="binding site" evidence="2">
    <location>
        <position position="116"/>
    </location>
    <ligand>
        <name>Zn(2+)</name>
        <dbReference type="ChEBI" id="CHEBI:29105"/>
    </ligand>
</feature>
<feature type="binding site" evidence="2">
    <location>
        <position position="166"/>
    </location>
    <ligand>
        <name>Zn(2+)</name>
        <dbReference type="ChEBI" id="CHEBI:29105"/>
    </ligand>
</feature>
<gene>
    <name evidence="4" type="ORF">K8I29_06140</name>
</gene>
<sequence>MHELRKDPILGKWIAVLKDSKPPEYYMEEGLRRTFRESFGTSCIFCLGREKETPPEIYAYREPGLPSNSPNWETRVIPNLNPLFRIEGDLGRRGVGMYDRMNSVGAHELIIESPRHDIPPEDRGLSSMSGVIATYKSRISELEKDPRFRYLLLHKDYGRRKDMFHHPHSQLVATPVIPRGIKGELEGAKDYFFYKERCVFCDIIDEEMRSGERIVMETSHFLACTPYAPKLPFEFWILPKRHCCAFQDIDETEQEDFALILMTTLKKMRWILRDPAYSYLLHTAPNRIPRKEYWHTLGEDFHWHMEIMPQLAPKSGFEWSLELHVTATSPEDAADYLRGASPL</sequence>
<evidence type="ECO:0000313" key="4">
    <source>
        <dbReference type="EMBL" id="MBZ0155783.1"/>
    </source>
</evidence>
<comment type="cofactor">
    <cofactor evidence="2">
        <name>Zn(2+)</name>
        <dbReference type="ChEBI" id="CHEBI:29105"/>
    </cofactor>
    <text evidence="2">Binds 1 zinc ion per subunit.</text>
</comment>
<feature type="active site" description="Tele-UMP-histidine intermediate" evidence="1">
    <location>
        <position position="168"/>
    </location>
</feature>
<dbReference type="Pfam" id="PF02744">
    <property type="entry name" value="GalP_UDP_tr_C"/>
    <property type="match status" value="1"/>
</dbReference>
<feature type="binding site" evidence="2">
    <location>
        <position position="46"/>
    </location>
    <ligand>
        <name>Zn(2+)</name>
        <dbReference type="ChEBI" id="CHEBI:29105"/>
    </ligand>
</feature>
<keyword evidence="2" id="KW-0862">Zinc</keyword>
<keyword evidence="2" id="KW-0479">Metal-binding</keyword>
<dbReference type="PANTHER" id="PTHR42763:SF1">
    <property type="entry name" value="UDP-GLUCOSE--HEXOSE-1-PHOSPHATE URIDYLYLTRANSFERASE"/>
    <property type="match status" value="1"/>
</dbReference>
<evidence type="ECO:0000313" key="5">
    <source>
        <dbReference type="Proteomes" id="UP000705867"/>
    </source>
</evidence>
<comment type="caution">
    <text evidence="4">The sequence shown here is derived from an EMBL/GenBank/DDBJ whole genome shotgun (WGS) entry which is preliminary data.</text>
</comment>
<evidence type="ECO:0000256" key="2">
    <source>
        <dbReference type="PIRSR" id="PIRSR000808-3"/>
    </source>
</evidence>
<accession>A0A953J538</accession>
<feature type="binding site" evidence="2">
    <location>
        <position position="43"/>
    </location>
    <ligand>
        <name>Zn(2+)</name>
        <dbReference type="ChEBI" id="CHEBI:29105"/>
    </ligand>
</feature>
<reference evidence="4" key="1">
    <citation type="journal article" date="2021" name="bioRxiv">
        <title>Unraveling nitrogen, sulfur and carbon metabolic pathways and microbial community transcriptional responses to substrate deprivation and toxicity stresses in a bioreactor mimicking anoxic brackish coastal sediment conditions.</title>
        <authorList>
            <person name="Martins P.D."/>
            <person name="Echeveste M.J."/>
            <person name="Arshad A."/>
            <person name="Kurth J."/>
            <person name="Ouboter H."/>
            <person name="Jetten M.S.M."/>
            <person name="Welte C.U."/>
        </authorList>
    </citation>
    <scope>NUCLEOTIDE SEQUENCE</scope>
    <source>
        <strain evidence="4">MAG_39</strain>
    </source>
</reference>
<dbReference type="GO" id="GO:0008270">
    <property type="term" value="F:zinc ion binding"/>
    <property type="evidence" value="ECO:0007669"/>
    <property type="project" value="InterPro"/>
</dbReference>